<dbReference type="SUPFAM" id="SSF54001">
    <property type="entry name" value="Cysteine proteinases"/>
    <property type="match status" value="1"/>
</dbReference>
<feature type="region of interest" description="Disordered" evidence="1">
    <location>
        <begin position="350"/>
        <end position="407"/>
    </location>
</feature>
<dbReference type="Proteomes" id="UP000224567">
    <property type="component" value="Unassembled WGS sequence"/>
</dbReference>
<evidence type="ECO:0000313" key="2">
    <source>
        <dbReference type="EMBL" id="PHT32527.1"/>
    </source>
</evidence>
<reference evidence="3" key="2">
    <citation type="journal article" date="2017" name="J. Anim. Genet.">
        <title>Multiple reference genome sequences of hot pepper reveal the massive evolution of plant disease resistance genes by retroduplication.</title>
        <authorList>
            <person name="Kim S."/>
            <person name="Park J."/>
            <person name="Yeom S.-I."/>
            <person name="Kim Y.-M."/>
            <person name="Seo E."/>
            <person name="Kim K.-T."/>
            <person name="Kim M.-S."/>
            <person name="Lee J.M."/>
            <person name="Cheong K."/>
            <person name="Shin H.-S."/>
            <person name="Kim S.-B."/>
            <person name="Han K."/>
            <person name="Lee J."/>
            <person name="Park M."/>
            <person name="Lee H.-A."/>
            <person name="Lee H.-Y."/>
            <person name="Lee Y."/>
            <person name="Oh S."/>
            <person name="Lee J.H."/>
            <person name="Choi E."/>
            <person name="Choi E."/>
            <person name="Lee S.E."/>
            <person name="Jeon J."/>
            <person name="Kim H."/>
            <person name="Choi G."/>
            <person name="Song H."/>
            <person name="Lee J."/>
            <person name="Lee S.-C."/>
            <person name="Kwon J.-K."/>
            <person name="Lee H.-Y."/>
            <person name="Koo N."/>
            <person name="Hong Y."/>
            <person name="Kim R.W."/>
            <person name="Kang W.-H."/>
            <person name="Huh J.H."/>
            <person name="Kang B.-C."/>
            <person name="Yang T.-J."/>
            <person name="Lee Y.-H."/>
            <person name="Bennetzen J.L."/>
            <person name="Choi D."/>
        </authorList>
    </citation>
    <scope>NUCLEOTIDE SEQUENCE [LARGE SCALE GENOMIC DNA]</scope>
    <source>
        <strain evidence="3">cv. PBC81</strain>
    </source>
</reference>
<keyword evidence="3" id="KW-1185">Reference proteome</keyword>
<organism evidence="2 3">
    <name type="scientific">Capsicum baccatum</name>
    <name type="common">Peruvian pepper</name>
    <dbReference type="NCBI Taxonomy" id="33114"/>
    <lineage>
        <taxon>Eukaryota</taxon>
        <taxon>Viridiplantae</taxon>
        <taxon>Streptophyta</taxon>
        <taxon>Embryophyta</taxon>
        <taxon>Tracheophyta</taxon>
        <taxon>Spermatophyta</taxon>
        <taxon>Magnoliopsida</taxon>
        <taxon>eudicotyledons</taxon>
        <taxon>Gunneridae</taxon>
        <taxon>Pentapetalae</taxon>
        <taxon>asterids</taxon>
        <taxon>lamiids</taxon>
        <taxon>Solanales</taxon>
        <taxon>Solanaceae</taxon>
        <taxon>Solanoideae</taxon>
        <taxon>Capsiceae</taxon>
        <taxon>Capsicum</taxon>
    </lineage>
</organism>
<proteinExistence type="predicted"/>
<name>A0A2G2VHT4_CAPBA</name>
<evidence type="ECO:0000313" key="3">
    <source>
        <dbReference type="Proteomes" id="UP000224567"/>
    </source>
</evidence>
<sequence length="839" mass="94791">MDVVSDEEIERLSMNVDSDSSRLLSSNLIDIIVDVGSPEPYWQRVPVRLNRIWGVTGGSWLCAQLFQLTLNGSTLSPALAGVAGPWRELPLCISSPSYPKRLNLFSSSCSVGRKVGHLIIAHRLVSSLASRRVTSSIKTHFDTSLDGIMSRITSLESKCDSIVELIRGLHKSCDEVKFETSSQICVKLQSGEIDLSTLPDDLLSRKRKWCKVSDEDYGSSFTLITPTPPDVSDHISIKEEFYLRQGQLLPMGHNLFFCDLKVLPLGEYGWGELSFDETISSLKSSLKPTKTTVGSSYQLVGFPYAFMKLQSTCSRKFKKILDENKSLKSELSEIKTLLLGKLKADGAILSAKQPDNLQGEPSRDPMVDDQYDDPHRPIEKRSEKKQLTEKGKNAEGHSYEKEEAAEGRVTSLGPLNMEEIRQAKNQEPLYTVIYLQTKLLFNKPSEDEARLPNKVIWASNISPTTDDFLSLRKNDNCSTSQFVKTDTQLIYVVQWDFGGTEVDEDNIDETKNCGDVDSIIKNVIFSVFAASSSLPTSPNVKNTQAERSELGGIKNDTTDVISDVDATTKFVNVDSTCVVEISHLDTIFYYLRKKAKYEPNIVVKFTTTDFVFRNKIDVLYHDFIENGKDFSAIPEKHEVEEYIRGFYCDANVLWNKVNFYLEKGIDKSKNDTLSIKIVDKLPQQTQCDCGTFICAFAEYVIHGRDIPKEIGIGYVRMRYGALLWDYGKKKLEADSILQGYLDVCLLLSRTFVSGGFVIKSFMLSGTIHNVVLPTGRISPWYIDSSEYDFNPECNHYSQEDQHIESKPFQEENVNLEKIMHTLFKNIDERIAYNHKALWI</sequence>
<comment type="caution">
    <text evidence="2">The sequence shown here is derived from an EMBL/GenBank/DDBJ whole genome shotgun (WGS) entry which is preliminary data.</text>
</comment>
<dbReference type="OrthoDB" id="1304502at2759"/>
<evidence type="ECO:0000256" key="1">
    <source>
        <dbReference type="SAM" id="MobiDB-lite"/>
    </source>
</evidence>
<accession>A0A2G2VHT4</accession>
<reference evidence="2 3" key="1">
    <citation type="journal article" date="2017" name="Genome Biol.">
        <title>New reference genome sequences of hot pepper reveal the massive evolution of plant disease-resistance genes by retroduplication.</title>
        <authorList>
            <person name="Kim S."/>
            <person name="Park J."/>
            <person name="Yeom S.I."/>
            <person name="Kim Y.M."/>
            <person name="Seo E."/>
            <person name="Kim K.T."/>
            <person name="Kim M.S."/>
            <person name="Lee J.M."/>
            <person name="Cheong K."/>
            <person name="Shin H.S."/>
            <person name="Kim S.B."/>
            <person name="Han K."/>
            <person name="Lee J."/>
            <person name="Park M."/>
            <person name="Lee H.A."/>
            <person name="Lee H.Y."/>
            <person name="Lee Y."/>
            <person name="Oh S."/>
            <person name="Lee J.H."/>
            <person name="Choi E."/>
            <person name="Choi E."/>
            <person name="Lee S.E."/>
            <person name="Jeon J."/>
            <person name="Kim H."/>
            <person name="Choi G."/>
            <person name="Song H."/>
            <person name="Lee J."/>
            <person name="Lee S.C."/>
            <person name="Kwon J.K."/>
            <person name="Lee H.Y."/>
            <person name="Koo N."/>
            <person name="Hong Y."/>
            <person name="Kim R.W."/>
            <person name="Kang W.H."/>
            <person name="Huh J.H."/>
            <person name="Kang B.C."/>
            <person name="Yang T.J."/>
            <person name="Lee Y.H."/>
            <person name="Bennetzen J.L."/>
            <person name="Choi D."/>
        </authorList>
    </citation>
    <scope>NUCLEOTIDE SEQUENCE [LARGE SCALE GENOMIC DNA]</scope>
    <source>
        <strain evidence="3">cv. PBC81</strain>
    </source>
</reference>
<dbReference type="AlphaFoldDB" id="A0A2G2VHT4"/>
<protein>
    <submittedName>
        <fullName evidence="2">Uncharacterized protein</fullName>
    </submittedName>
</protein>
<dbReference type="EMBL" id="MLFT02000012">
    <property type="protein sequence ID" value="PHT32527.1"/>
    <property type="molecule type" value="Genomic_DNA"/>
</dbReference>
<feature type="compositionally biased region" description="Basic and acidic residues" evidence="1">
    <location>
        <begin position="361"/>
        <end position="406"/>
    </location>
</feature>
<dbReference type="PANTHER" id="PTHR33022:SF21">
    <property type="entry name" value="UBIQUITIN-LIKE PROTEASE FAMILY PROFILE DOMAIN-CONTAINING PROTEIN"/>
    <property type="match status" value="1"/>
</dbReference>
<gene>
    <name evidence="2" type="ORF">CQW23_28864</name>
</gene>
<dbReference type="PANTHER" id="PTHR33022">
    <property type="entry name" value="DUF1985 DOMAIN-CONTAINING PROTEIN"/>
    <property type="match status" value="1"/>
</dbReference>
<dbReference type="InterPro" id="IPR038765">
    <property type="entry name" value="Papain-like_cys_pep_sf"/>
</dbReference>